<accession>A0AAN8Q4J0</accession>
<evidence type="ECO:0000313" key="3">
    <source>
        <dbReference type="Proteomes" id="UP001372834"/>
    </source>
</evidence>
<evidence type="ECO:0000313" key="2">
    <source>
        <dbReference type="EMBL" id="KAK6636637.1"/>
    </source>
</evidence>
<feature type="compositionally biased region" description="Basic and acidic residues" evidence="1">
    <location>
        <begin position="66"/>
        <end position="81"/>
    </location>
</feature>
<evidence type="ECO:0000256" key="1">
    <source>
        <dbReference type="SAM" id="MobiDB-lite"/>
    </source>
</evidence>
<gene>
    <name evidence="2" type="ORF">RUM43_010299</name>
</gene>
<proteinExistence type="predicted"/>
<reference evidence="2 3" key="1">
    <citation type="submission" date="2023-10" db="EMBL/GenBank/DDBJ databases">
        <title>Genomes of two closely related lineages of the louse Polyplax serrata with different host specificities.</title>
        <authorList>
            <person name="Martinu J."/>
            <person name="Tarabai H."/>
            <person name="Stefka J."/>
            <person name="Hypsa V."/>
        </authorList>
    </citation>
    <scope>NUCLEOTIDE SEQUENCE [LARGE SCALE GENOMIC DNA]</scope>
    <source>
        <strain evidence="2">HR10_N</strain>
    </source>
</reference>
<organism evidence="2 3">
    <name type="scientific">Polyplax serrata</name>
    <name type="common">Common mouse louse</name>
    <dbReference type="NCBI Taxonomy" id="468196"/>
    <lineage>
        <taxon>Eukaryota</taxon>
        <taxon>Metazoa</taxon>
        <taxon>Ecdysozoa</taxon>
        <taxon>Arthropoda</taxon>
        <taxon>Hexapoda</taxon>
        <taxon>Insecta</taxon>
        <taxon>Pterygota</taxon>
        <taxon>Neoptera</taxon>
        <taxon>Paraneoptera</taxon>
        <taxon>Psocodea</taxon>
        <taxon>Troctomorpha</taxon>
        <taxon>Phthiraptera</taxon>
        <taxon>Anoplura</taxon>
        <taxon>Polyplacidae</taxon>
        <taxon>Polyplax</taxon>
    </lineage>
</organism>
<dbReference type="Proteomes" id="UP001372834">
    <property type="component" value="Unassembled WGS sequence"/>
</dbReference>
<dbReference type="AlphaFoldDB" id="A0AAN8Q4J0"/>
<dbReference type="EMBL" id="JAWJWE010000004">
    <property type="protein sequence ID" value="KAK6636637.1"/>
    <property type="molecule type" value="Genomic_DNA"/>
</dbReference>
<name>A0AAN8Q4J0_POLSC</name>
<protein>
    <submittedName>
        <fullName evidence="2">Uncharacterized protein</fullName>
    </submittedName>
</protein>
<feature type="region of interest" description="Disordered" evidence="1">
    <location>
        <begin position="42"/>
        <end position="88"/>
    </location>
</feature>
<comment type="caution">
    <text evidence="2">The sequence shown here is derived from an EMBL/GenBank/DDBJ whole genome shotgun (WGS) entry which is preliminary data.</text>
</comment>
<sequence>MAVYPGPTKWKRTEERESRGRCVGISFSLSGGQGLAKEKNILAQAPPPPGSRWKTPPARNFGPRRLHSEKDLWGKVSEQQKKSSVSGDKVLVTSELVGNKSAEN</sequence>